<keyword evidence="9" id="KW-0067">ATP-binding</keyword>
<dbReference type="EC" id="2.7.1.40" evidence="4"/>
<sequence length="208" mass="22944">MTAVRSQAKTVKLKTHFFDDLNLGTILEPAPRTTNLAGTKVIATLGPSCREFDVLVEMLQAGMSCARIDLTWGPLDYHMQSLRNLQKAVRKTRRLCAIIVDTLGRELFVRRSYNLDPTGWPAHDNPLHIKNGQHITMTVDPKAECTATLFPVGFPGFIGMCRPGDQLFLGRYLVSGAEASSLYLEVILTSHHQGTTLHNDGTHSGKSS</sequence>
<name>A0AAW1TEE7_9CHLO</name>
<comment type="caution">
    <text evidence="14">The sequence shown here is derived from an EMBL/GenBank/DDBJ whole genome shotgun (WGS) entry which is preliminary data.</text>
</comment>
<dbReference type="GO" id="GO:0016301">
    <property type="term" value="F:kinase activity"/>
    <property type="evidence" value="ECO:0007669"/>
    <property type="project" value="UniProtKB-KW"/>
</dbReference>
<evidence type="ECO:0000256" key="5">
    <source>
        <dbReference type="ARBA" id="ARBA00022679"/>
    </source>
</evidence>
<comment type="similarity">
    <text evidence="3">Belongs to the pyruvate kinase family.</text>
</comment>
<evidence type="ECO:0000256" key="11">
    <source>
        <dbReference type="ARBA" id="ARBA00023152"/>
    </source>
</evidence>
<evidence type="ECO:0000256" key="12">
    <source>
        <dbReference type="ARBA" id="ARBA00023317"/>
    </source>
</evidence>
<evidence type="ECO:0000256" key="8">
    <source>
        <dbReference type="ARBA" id="ARBA00022777"/>
    </source>
</evidence>
<keyword evidence="7" id="KW-0547">Nucleotide-binding</keyword>
<dbReference type="GO" id="GO:0030955">
    <property type="term" value="F:potassium ion binding"/>
    <property type="evidence" value="ECO:0007669"/>
    <property type="project" value="InterPro"/>
</dbReference>
<dbReference type="Pfam" id="PF00224">
    <property type="entry name" value="PK"/>
    <property type="match status" value="1"/>
</dbReference>
<keyword evidence="5" id="KW-0808">Transferase</keyword>
<dbReference type="Proteomes" id="UP001485043">
    <property type="component" value="Unassembled WGS sequence"/>
</dbReference>
<keyword evidence="11" id="KW-0324">Glycolysis</keyword>
<keyword evidence="12" id="KW-0670">Pyruvate</keyword>
<dbReference type="InterPro" id="IPR001697">
    <property type="entry name" value="Pyr_Knase"/>
</dbReference>
<gene>
    <name evidence="14" type="ORF">WJX84_008720</name>
</gene>
<keyword evidence="6" id="KW-0479">Metal-binding</keyword>
<organism evidence="14 15">
    <name type="scientific">Apatococcus fuscideae</name>
    <dbReference type="NCBI Taxonomy" id="2026836"/>
    <lineage>
        <taxon>Eukaryota</taxon>
        <taxon>Viridiplantae</taxon>
        <taxon>Chlorophyta</taxon>
        <taxon>core chlorophytes</taxon>
        <taxon>Trebouxiophyceae</taxon>
        <taxon>Chlorellales</taxon>
        <taxon>Chlorellaceae</taxon>
        <taxon>Apatococcus</taxon>
    </lineage>
</organism>
<dbReference type="InterPro" id="IPR011037">
    <property type="entry name" value="Pyrv_Knase-like_insert_dom_sf"/>
</dbReference>
<comment type="pathway">
    <text evidence="2">Carbohydrate degradation; glycolysis; pyruvate from D-glyceraldehyde 3-phosphate: step 5/5.</text>
</comment>
<dbReference type="SUPFAM" id="SSF51621">
    <property type="entry name" value="Phosphoenolpyruvate/pyruvate domain"/>
    <property type="match status" value="1"/>
</dbReference>
<evidence type="ECO:0000256" key="9">
    <source>
        <dbReference type="ARBA" id="ARBA00022840"/>
    </source>
</evidence>
<dbReference type="EMBL" id="JALJOV010000120">
    <property type="protein sequence ID" value="KAK9866972.1"/>
    <property type="molecule type" value="Genomic_DNA"/>
</dbReference>
<dbReference type="Gene3D" id="2.40.33.10">
    <property type="entry name" value="PK beta-barrel domain-like"/>
    <property type="match status" value="1"/>
</dbReference>
<dbReference type="InterPro" id="IPR040442">
    <property type="entry name" value="Pyrv_kinase-like_dom_sf"/>
</dbReference>
<dbReference type="GO" id="GO:0000287">
    <property type="term" value="F:magnesium ion binding"/>
    <property type="evidence" value="ECO:0007669"/>
    <property type="project" value="InterPro"/>
</dbReference>
<evidence type="ECO:0000256" key="4">
    <source>
        <dbReference type="ARBA" id="ARBA00012142"/>
    </source>
</evidence>
<dbReference type="Gene3D" id="3.20.20.60">
    <property type="entry name" value="Phosphoenolpyruvate-binding domains"/>
    <property type="match status" value="1"/>
</dbReference>
<dbReference type="InterPro" id="IPR015813">
    <property type="entry name" value="Pyrv/PenolPyrv_kinase-like_dom"/>
</dbReference>
<comment type="cofactor">
    <cofactor evidence="1">
        <name>K(+)</name>
        <dbReference type="ChEBI" id="CHEBI:29103"/>
    </cofactor>
</comment>
<dbReference type="InterPro" id="IPR015793">
    <property type="entry name" value="Pyrv_Knase_brl"/>
</dbReference>
<keyword evidence="8" id="KW-0418">Kinase</keyword>
<keyword evidence="15" id="KW-1185">Reference proteome</keyword>
<dbReference type="GO" id="GO:0005524">
    <property type="term" value="F:ATP binding"/>
    <property type="evidence" value="ECO:0007669"/>
    <property type="project" value="UniProtKB-KW"/>
</dbReference>
<evidence type="ECO:0000259" key="13">
    <source>
        <dbReference type="Pfam" id="PF00224"/>
    </source>
</evidence>
<dbReference type="PANTHER" id="PTHR11817">
    <property type="entry name" value="PYRUVATE KINASE"/>
    <property type="match status" value="1"/>
</dbReference>
<evidence type="ECO:0000256" key="10">
    <source>
        <dbReference type="ARBA" id="ARBA00022842"/>
    </source>
</evidence>
<evidence type="ECO:0000256" key="2">
    <source>
        <dbReference type="ARBA" id="ARBA00004997"/>
    </source>
</evidence>
<proteinExistence type="inferred from homology"/>
<evidence type="ECO:0000256" key="7">
    <source>
        <dbReference type="ARBA" id="ARBA00022741"/>
    </source>
</evidence>
<keyword evidence="10" id="KW-0460">Magnesium</keyword>
<dbReference type="AlphaFoldDB" id="A0AAW1TEE7"/>
<dbReference type="SUPFAM" id="SSF50800">
    <property type="entry name" value="PK beta-barrel domain-like"/>
    <property type="match status" value="1"/>
</dbReference>
<feature type="domain" description="Pyruvate kinase barrel" evidence="13">
    <location>
        <begin position="39"/>
        <end position="169"/>
    </location>
</feature>
<protein>
    <recommendedName>
        <fullName evidence="4">pyruvate kinase</fullName>
        <ecNumber evidence="4">2.7.1.40</ecNumber>
    </recommendedName>
</protein>
<dbReference type="GO" id="GO:0004743">
    <property type="term" value="F:pyruvate kinase activity"/>
    <property type="evidence" value="ECO:0007669"/>
    <property type="project" value="UniProtKB-EC"/>
</dbReference>
<evidence type="ECO:0000313" key="14">
    <source>
        <dbReference type="EMBL" id="KAK9866972.1"/>
    </source>
</evidence>
<evidence type="ECO:0000256" key="1">
    <source>
        <dbReference type="ARBA" id="ARBA00001958"/>
    </source>
</evidence>
<evidence type="ECO:0000256" key="6">
    <source>
        <dbReference type="ARBA" id="ARBA00022723"/>
    </source>
</evidence>
<evidence type="ECO:0000313" key="15">
    <source>
        <dbReference type="Proteomes" id="UP001485043"/>
    </source>
</evidence>
<evidence type="ECO:0000256" key="3">
    <source>
        <dbReference type="ARBA" id="ARBA00008663"/>
    </source>
</evidence>
<accession>A0AAW1TEE7</accession>
<reference evidence="14 15" key="1">
    <citation type="journal article" date="2024" name="Nat. Commun.">
        <title>Phylogenomics reveals the evolutionary origins of lichenization in chlorophyte algae.</title>
        <authorList>
            <person name="Puginier C."/>
            <person name="Libourel C."/>
            <person name="Otte J."/>
            <person name="Skaloud P."/>
            <person name="Haon M."/>
            <person name="Grisel S."/>
            <person name="Petersen M."/>
            <person name="Berrin J.G."/>
            <person name="Delaux P.M."/>
            <person name="Dal Grande F."/>
            <person name="Keller J."/>
        </authorList>
    </citation>
    <scope>NUCLEOTIDE SEQUENCE [LARGE SCALE GENOMIC DNA]</scope>
    <source>
        <strain evidence="14 15">SAG 2523</strain>
    </source>
</reference>
<dbReference type="InterPro" id="IPR015806">
    <property type="entry name" value="Pyrv_Knase_insert_dom_sf"/>
</dbReference>